<dbReference type="Pfam" id="PF00753">
    <property type="entry name" value="Lactamase_B"/>
    <property type="match status" value="1"/>
</dbReference>
<name>A0AAU8HDB8_9ACTN</name>
<dbReference type="CDD" id="cd07731">
    <property type="entry name" value="ComA-like_MBL-fold"/>
    <property type="match status" value="1"/>
</dbReference>
<feature type="transmembrane region" description="Helical" evidence="6">
    <location>
        <begin position="38"/>
        <end position="58"/>
    </location>
</feature>
<feature type="transmembrane region" description="Helical" evidence="6">
    <location>
        <begin position="357"/>
        <end position="374"/>
    </location>
</feature>
<feature type="transmembrane region" description="Helical" evidence="6">
    <location>
        <begin position="289"/>
        <end position="307"/>
    </location>
</feature>
<keyword evidence="2" id="KW-1003">Cell membrane</keyword>
<feature type="transmembrane region" description="Helical" evidence="6">
    <location>
        <begin position="421"/>
        <end position="443"/>
    </location>
</feature>
<feature type="transmembrane region" description="Helical" evidence="6">
    <location>
        <begin position="14"/>
        <end position="31"/>
    </location>
</feature>
<evidence type="ECO:0000259" key="7">
    <source>
        <dbReference type="Pfam" id="PF00753"/>
    </source>
</evidence>
<comment type="subcellular location">
    <subcellularLocation>
        <location evidence="1">Cell membrane</location>
        <topology evidence="1">Multi-pass membrane protein</topology>
    </subcellularLocation>
</comment>
<dbReference type="Pfam" id="PF03772">
    <property type="entry name" value="Competence"/>
    <property type="match status" value="1"/>
</dbReference>
<evidence type="ECO:0000256" key="1">
    <source>
        <dbReference type="ARBA" id="ARBA00004651"/>
    </source>
</evidence>
<sequence>MSVGDTTSAAVPDLRLAGLAVAAWLAALAGLHLSPVAAATLAGVAAVLAVLATVHLTGLLGRPTTLVRRYGWVAVAVLLGVVCGATATAARLAGRDAAPLRSLVDDRAVVTADLVVRDDPRPLRGAAGRPVMVVVSADLVGLTPRDGPRVSGPARVLLLTKDPGWRGLLPGQRVRADGRLAAPRGGDLTAAVLTVTGPPVRSGPPPWLQRAAGSLRTGLQRACAPLPEDRGGLLPGLVVGDTSRLTPAVEEEFRATGMTHLNAVSGSNVAIVVGAVLLAARWARAGPRLAAVCCGLALIGFVVLVRPSPSVVRAATMGAIGLAALAAGRPRAALPALCAAVAVLVLVDPELAGDAGFALSVLATAGLLLIAPAWRDGLRRRGVPAGLAEALAVPAAAQLTCGPVVAGISGTVSLVAVPANLLVVPAIAPATVLGVAAAVVSPVWPAGAEFAAWLASWPAWWLVTVARQGAQLPAGTLPWPGGVPGALLLAALTVALLIATRRPVVRRLVAVCAVAVVLGTLPVRLLAGGWPPPGWLVVACAVGQGDALVLPVGGGRAVVVDAGPEPAAVDGCLRRLGVREVALLVVSHFHADHVGGIAGVFRGRRVAGVLTPGWGEPAAGVALVRSTARAGSAPVGTAPVGWRWRAGGVELLLLGPPYPLRGSRSDPNNNSLVLAATVAGVRILLAGDAETEEQRALLESVPSGAFRADVLKVAHHGSAYQDPAFLDAVRPAVALVSVGVRNDYGHPNPALLARLTRNGVRVLRTDTQGDVAAVRDRGGLAVVVRGTRPGRQP</sequence>
<evidence type="ECO:0000256" key="4">
    <source>
        <dbReference type="ARBA" id="ARBA00022989"/>
    </source>
</evidence>
<dbReference type="InterPro" id="IPR001279">
    <property type="entry name" value="Metallo-B-lactamas"/>
</dbReference>
<dbReference type="PANTHER" id="PTHR30619">
    <property type="entry name" value="DNA INTERNALIZATION/COMPETENCE PROTEIN COMEC/REC2"/>
    <property type="match status" value="1"/>
</dbReference>
<feature type="transmembrane region" description="Helical" evidence="6">
    <location>
        <begin position="482"/>
        <end position="499"/>
    </location>
</feature>
<keyword evidence="5 6" id="KW-0472">Membrane</keyword>
<evidence type="ECO:0000313" key="10">
    <source>
        <dbReference type="EMBL" id="XCH74580.1"/>
    </source>
</evidence>
<feature type="domain" description="Metallo-beta-lactamase" evidence="7">
    <location>
        <begin position="544"/>
        <end position="721"/>
    </location>
</feature>
<dbReference type="InterPro" id="IPR004477">
    <property type="entry name" value="ComEC_N"/>
</dbReference>
<dbReference type="GO" id="GO:0005886">
    <property type="term" value="C:plasma membrane"/>
    <property type="evidence" value="ECO:0007669"/>
    <property type="project" value="UniProtKB-SubCell"/>
</dbReference>
<gene>
    <name evidence="10" type="ORF">ABUL08_00225</name>
    <name evidence="9" type="ORF">VK199_00225</name>
</gene>
<organism evidence="10">
    <name type="scientific">Micromonospora sp. CCTCC AA 2012012</name>
    <dbReference type="NCBI Taxonomy" id="3111921"/>
    <lineage>
        <taxon>Bacteria</taxon>
        <taxon>Bacillati</taxon>
        <taxon>Actinomycetota</taxon>
        <taxon>Actinomycetes</taxon>
        <taxon>Micromonosporales</taxon>
        <taxon>Micromonosporaceae</taxon>
        <taxon>Micromonospora</taxon>
    </lineage>
</organism>
<dbReference type="InterPro" id="IPR035681">
    <property type="entry name" value="ComA-like_MBL"/>
</dbReference>
<accession>A0AAU8HDB8</accession>
<feature type="domain" description="ComEC/Rec2-related protein" evidence="8">
    <location>
        <begin position="237"/>
        <end position="499"/>
    </location>
</feature>
<dbReference type="EMBL" id="CP159342">
    <property type="protein sequence ID" value="XCH74580.1"/>
    <property type="molecule type" value="Genomic_DNA"/>
</dbReference>
<evidence type="ECO:0000256" key="6">
    <source>
        <dbReference type="SAM" id="Phobius"/>
    </source>
</evidence>
<feature type="transmembrane region" description="Helical" evidence="6">
    <location>
        <begin position="70"/>
        <end position="93"/>
    </location>
</feature>
<evidence type="ECO:0000256" key="3">
    <source>
        <dbReference type="ARBA" id="ARBA00022692"/>
    </source>
</evidence>
<dbReference type="InterPro" id="IPR052159">
    <property type="entry name" value="Competence_DNA_uptake"/>
</dbReference>
<evidence type="ECO:0000313" key="9">
    <source>
        <dbReference type="EMBL" id="XBP93881.1"/>
    </source>
</evidence>
<keyword evidence="3 6" id="KW-0812">Transmembrane</keyword>
<keyword evidence="4 6" id="KW-1133">Transmembrane helix</keyword>
<dbReference type="RefSeq" id="WP_350933572.1">
    <property type="nucleotide sequence ID" value="NZ_CP157762.1"/>
</dbReference>
<evidence type="ECO:0000259" key="8">
    <source>
        <dbReference type="Pfam" id="PF03772"/>
    </source>
</evidence>
<dbReference type="NCBIfam" id="TIGR00360">
    <property type="entry name" value="ComEC_N-term"/>
    <property type="match status" value="1"/>
</dbReference>
<reference evidence="10" key="2">
    <citation type="submission" date="2024-06" db="EMBL/GenBank/DDBJ databases">
        <title>Micromonospora mangrovi CCTCC AA 2012012 genome sequences.</title>
        <authorList>
            <person name="Gao J."/>
        </authorList>
    </citation>
    <scope>NUCLEOTIDE SEQUENCE</scope>
    <source>
        <strain evidence="10">CCTCC AA 2012012</strain>
    </source>
</reference>
<protein>
    <submittedName>
        <fullName evidence="10">ComEC/Rec2 family competence protein</fullName>
    </submittedName>
</protein>
<evidence type="ECO:0000256" key="5">
    <source>
        <dbReference type="ARBA" id="ARBA00023136"/>
    </source>
</evidence>
<dbReference type="Gene3D" id="3.60.15.10">
    <property type="entry name" value="Ribonuclease Z/Hydroxyacylglutathione hydrolase-like"/>
    <property type="match status" value="1"/>
</dbReference>
<feature type="transmembrane region" description="Helical" evidence="6">
    <location>
        <begin position="386"/>
        <end position="409"/>
    </location>
</feature>
<feature type="transmembrane region" description="Helical" evidence="6">
    <location>
        <begin position="263"/>
        <end position="283"/>
    </location>
</feature>
<dbReference type="AlphaFoldDB" id="A0AAU8HDB8"/>
<feature type="transmembrane region" description="Helical" evidence="6">
    <location>
        <begin position="319"/>
        <end position="345"/>
    </location>
</feature>
<feature type="transmembrane region" description="Helical" evidence="6">
    <location>
        <begin position="450"/>
        <end position="470"/>
    </location>
</feature>
<dbReference type="PANTHER" id="PTHR30619:SF1">
    <property type="entry name" value="RECOMBINATION PROTEIN 2"/>
    <property type="match status" value="1"/>
</dbReference>
<dbReference type="InterPro" id="IPR036866">
    <property type="entry name" value="RibonucZ/Hydroxyglut_hydro"/>
</dbReference>
<evidence type="ECO:0000256" key="2">
    <source>
        <dbReference type="ARBA" id="ARBA00022475"/>
    </source>
</evidence>
<dbReference type="EMBL" id="CP157762">
    <property type="protein sequence ID" value="XBP93881.1"/>
    <property type="molecule type" value="Genomic_DNA"/>
</dbReference>
<reference evidence="9" key="1">
    <citation type="submission" date="2024-01" db="EMBL/GenBank/DDBJ databases">
        <title>The genome sequence of Micromonospora mangrovi CCTCC AA 2012012.</title>
        <authorList>
            <person name="Gao J."/>
        </authorList>
    </citation>
    <scope>NUCLEOTIDE SEQUENCE</scope>
    <source>
        <strain evidence="9">CCTCC AA 2012012</strain>
    </source>
</reference>
<feature type="transmembrane region" description="Helical" evidence="6">
    <location>
        <begin position="508"/>
        <end position="530"/>
    </location>
</feature>
<proteinExistence type="predicted"/>
<dbReference type="SUPFAM" id="SSF56281">
    <property type="entry name" value="Metallo-hydrolase/oxidoreductase"/>
    <property type="match status" value="1"/>
</dbReference>